<feature type="transmembrane region" description="Helical" evidence="1">
    <location>
        <begin position="20"/>
        <end position="40"/>
    </location>
</feature>
<keyword evidence="3" id="KW-1185">Reference proteome</keyword>
<reference evidence="2 3" key="1">
    <citation type="journal article" date="2013" name="Genome Announc.">
        <title>Complete Genome Sequence of the Thermophilic and Facultatively Chemolithoautotrophic Sulfate Reducer Archaeoglobus sulfaticallidus Strain PM70-1T.</title>
        <authorList>
            <person name="Stokke R."/>
            <person name="Hocking W.P."/>
            <person name="Steinsbu B.O."/>
            <person name="Steen I.H."/>
        </authorList>
    </citation>
    <scope>NUCLEOTIDE SEQUENCE [LARGE SCALE GENOMIC DNA]</scope>
    <source>
        <strain evidence="2">PM70-1</strain>
    </source>
</reference>
<dbReference type="HOGENOM" id="CLU_2230246_0_0_2"/>
<keyword evidence="1" id="KW-0812">Transmembrane</keyword>
<proteinExistence type="predicted"/>
<keyword evidence="1" id="KW-1133">Transmembrane helix</keyword>
<accession>N0BLM6</accession>
<name>N0BLM6_9EURY</name>
<dbReference type="InterPro" id="IPR055943">
    <property type="entry name" value="DUF7521"/>
</dbReference>
<dbReference type="AlphaFoldDB" id="N0BLM6"/>
<keyword evidence="1" id="KW-0472">Membrane</keyword>
<evidence type="ECO:0000256" key="1">
    <source>
        <dbReference type="SAM" id="Phobius"/>
    </source>
</evidence>
<dbReference type="STRING" id="387631.Asulf_01458"/>
<evidence type="ECO:0000313" key="2">
    <source>
        <dbReference type="EMBL" id="AGK61441.1"/>
    </source>
</evidence>
<dbReference type="Pfam" id="PF24365">
    <property type="entry name" value="DUF7521"/>
    <property type="match status" value="1"/>
</dbReference>
<dbReference type="EMBL" id="CP005290">
    <property type="protein sequence ID" value="AGK61441.1"/>
    <property type="molecule type" value="Genomic_DNA"/>
</dbReference>
<evidence type="ECO:0000313" key="3">
    <source>
        <dbReference type="Proteomes" id="UP000013307"/>
    </source>
</evidence>
<dbReference type="Proteomes" id="UP000013307">
    <property type="component" value="Chromosome"/>
</dbReference>
<feature type="transmembrane region" description="Helical" evidence="1">
    <location>
        <begin position="83"/>
        <end position="104"/>
    </location>
</feature>
<organism evidence="2 3">
    <name type="scientific">Archaeoglobus sulfaticallidus PM70-1</name>
    <dbReference type="NCBI Taxonomy" id="387631"/>
    <lineage>
        <taxon>Archaea</taxon>
        <taxon>Methanobacteriati</taxon>
        <taxon>Methanobacteriota</taxon>
        <taxon>Archaeoglobi</taxon>
        <taxon>Archaeoglobales</taxon>
        <taxon>Archaeoglobaceae</taxon>
        <taxon>Archaeoglobus</taxon>
    </lineage>
</organism>
<sequence length="105" mass="11300">MVSYNEKVQGGHLETGGGIVIVSLLTLALLLLGSALIIYIYDAYRKINQNYLLLLSVGFFVLVIGGALPGMHKTIGLSVDGDAVLIMSLLMQMIGIILIFYSVVK</sequence>
<protein>
    <submittedName>
        <fullName evidence="2">Uncharacterized protein</fullName>
    </submittedName>
</protein>
<dbReference type="eggNOG" id="arCOG10977">
    <property type="taxonomic scope" value="Archaea"/>
</dbReference>
<gene>
    <name evidence="2" type="ORF">Asulf_01458</name>
</gene>
<dbReference type="KEGG" id="ast:Asulf_01458"/>
<feature type="transmembrane region" description="Helical" evidence="1">
    <location>
        <begin position="52"/>
        <end position="71"/>
    </location>
</feature>